<keyword evidence="3" id="KW-0238">DNA-binding</keyword>
<dbReference type="PRINTS" id="PR00039">
    <property type="entry name" value="HTHLYSR"/>
</dbReference>
<dbReference type="InterPro" id="IPR058163">
    <property type="entry name" value="LysR-type_TF_proteobact-type"/>
</dbReference>
<evidence type="ECO:0000256" key="4">
    <source>
        <dbReference type="ARBA" id="ARBA00023163"/>
    </source>
</evidence>
<proteinExistence type="inferred from homology"/>
<dbReference type="PANTHER" id="PTHR30537:SF58">
    <property type="entry name" value="HTH-TYPE TRANSCRIPTIONAL REGULATOR PERR"/>
    <property type="match status" value="1"/>
</dbReference>
<dbReference type="Proteomes" id="UP000054596">
    <property type="component" value="Unassembled WGS sequence"/>
</dbReference>
<gene>
    <name evidence="6" type="ORF">AWB82_05817</name>
</gene>
<dbReference type="InterPro" id="IPR005119">
    <property type="entry name" value="LysR_subst-bd"/>
</dbReference>
<dbReference type="PANTHER" id="PTHR30537">
    <property type="entry name" value="HTH-TYPE TRANSCRIPTIONAL REGULATOR"/>
    <property type="match status" value="1"/>
</dbReference>
<evidence type="ECO:0000259" key="5">
    <source>
        <dbReference type="PROSITE" id="PS50931"/>
    </source>
</evidence>
<evidence type="ECO:0000313" key="6">
    <source>
        <dbReference type="EMBL" id="SAK85786.1"/>
    </source>
</evidence>
<dbReference type="InterPro" id="IPR036388">
    <property type="entry name" value="WH-like_DNA-bd_sf"/>
</dbReference>
<evidence type="ECO:0000256" key="1">
    <source>
        <dbReference type="ARBA" id="ARBA00009437"/>
    </source>
</evidence>
<dbReference type="InterPro" id="IPR036390">
    <property type="entry name" value="WH_DNA-bd_sf"/>
</dbReference>
<dbReference type="PROSITE" id="PS50931">
    <property type="entry name" value="HTH_LYSR"/>
    <property type="match status" value="1"/>
</dbReference>
<dbReference type="SUPFAM" id="SSF53850">
    <property type="entry name" value="Periplasmic binding protein-like II"/>
    <property type="match status" value="1"/>
</dbReference>
<keyword evidence="2" id="KW-0805">Transcription regulation</keyword>
<comment type="similarity">
    <text evidence="1">Belongs to the LysR transcriptional regulatory family.</text>
</comment>
<dbReference type="Pfam" id="PF00126">
    <property type="entry name" value="HTH_1"/>
    <property type="match status" value="1"/>
</dbReference>
<feature type="domain" description="HTH lysR-type" evidence="5">
    <location>
        <begin position="17"/>
        <end position="74"/>
    </location>
</feature>
<dbReference type="EMBL" id="FCOJ02000058">
    <property type="protein sequence ID" value="SAK85786.1"/>
    <property type="molecule type" value="Genomic_DNA"/>
</dbReference>
<protein>
    <submittedName>
        <fullName evidence="6">LysR family transcriptional regulator</fullName>
    </submittedName>
</protein>
<dbReference type="Pfam" id="PF03466">
    <property type="entry name" value="LysR_substrate"/>
    <property type="match status" value="1"/>
</dbReference>
<keyword evidence="4" id="KW-0804">Transcription</keyword>
<dbReference type="GO" id="GO:0043565">
    <property type="term" value="F:sequence-specific DNA binding"/>
    <property type="evidence" value="ECO:0007669"/>
    <property type="project" value="TreeGrafter"/>
</dbReference>
<dbReference type="CDD" id="cd08432">
    <property type="entry name" value="PBP2_GcdR_TrpI_HvrB_AmpR_like"/>
    <property type="match status" value="1"/>
</dbReference>
<accession>A0A158CV33</accession>
<dbReference type="GO" id="GO:0006351">
    <property type="term" value="P:DNA-templated transcription"/>
    <property type="evidence" value="ECO:0007669"/>
    <property type="project" value="TreeGrafter"/>
</dbReference>
<sequence length="321" mass="36040">MRASNAGKETDLKRKMPALNALRAFEVAGHTGSFTRAAELLHVTQSAVSRQVRQLETQLGEPLLLRRHHHLELSATGRLLLQALRMSFDRIELTVRSIQEKTHLRRLRINAPPTFARRWLMPRLQSLRAAAPELEITLTTRLKDDLVESGALDCAIRFGNGEWEGLDNQLMMNERHIAVCSPALLGDCDTTGIDLNAFTLLHVLATGDQRYLTWQHWLKAANIENVDTRGGYEFDLLDHAISAATDGLGVTIADRNMIGHELRQSTLVPIVDVEVDGHQSYWLVTRTGQDDAPQVALFREWLRGEIEKQARALGGKRGARK</sequence>
<dbReference type="STRING" id="1777143.AWB82_05817"/>
<evidence type="ECO:0000256" key="3">
    <source>
        <dbReference type="ARBA" id="ARBA00023125"/>
    </source>
</evidence>
<dbReference type="GO" id="GO:0003700">
    <property type="term" value="F:DNA-binding transcription factor activity"/>
    <property type="evidence" value="ECO:0007669"/>
    <property type="project" value="InterPro"/>
</dbReference>
<reference evidence="6" key="1">
    <citation type="submission" date="2016-01" db="EMBL/GenBank/DDBJ databases">
        <authorList>
            <person name="Peeters C."/>
        </authorList>
    </citation>
    <scope>NUCLEOTIDE SEQUENCE [LARGE SCALE GENOMIC DNA]</scope>
    <source>
        <strain evidence="6">LMG 29325</strain>
    </source>
</reference>
<organism evidence="6 7">
    <name type="scientific">Caballeronia glebae</name>
    <dbReference type="NCBI Taxonomy" id="1777143"/>
    <lineage>
        <taxon>Bacteria</taxon>
        <taxon>Pseudomonadati</taxon>
        <taxon>Pseudomonadota</taxon>
        <taxon>Betaproteobacteria</taxon>
        <taxon>Burkholderiales</taxon>
        <taxon>Burkholderiaceae</taxon>
        <taxon>Caballeronia</taxon>
    </lineage>
</organism>
<evidence type="ECO:0000313" key="7">
    <source>
        <dbReference type="Proteomes" id="UP000054596"/>
    </source>
</evidence>
<keyword evidence="7" id="KW-1185">Reference proteome</keyword>
<comment type="caution">
    <text evidence="6">The sequence shown here is derived from an EMBL/GenBank/DDBJ whole genome shotgun (WGS) entry which is preliminary data.</text>
</comment>
<dbReference type="InterPro" id="IPR000847">
    <property type="entry name" value="LysR_HTH_N"/>
</dbReference>
<name>A0A158CV33_9BURK</name>
<dbReference type="SUPFAM" id="SSF46785">
    <property type="entry name" value="Winged helix' DNA-binding domain"/>
    <property type="match status" value="1"/>
</dbReference>
<dbReference type="Gene3D" id="1.10.10.10">
    <property type="entry name" value="Winged helix-like DNA-binding domain superfamily/Winged helix DNA-binding domain"/>
    <property type="match status" value="1"/>
</dbReference>
<dbReference type="Gene3D" id="3.40.190.10">
    <property type="entry name" value="Periplasmic binding protein-like II"/>
    <property type="match status" value="2"/>
</dbReference>
<dbReference type="AlphaFoldDB" id="A0A158CV33"/>
<evidence type="ECO:0000256" key="2">
    <source>
        <dbReference type="ARBA" id="ARBA00023015"/>
    </source>
</evidence>